<dbReference type="Gene3D" id="2.80.10.50">
    <property type="match status" value="1"/>
</dbReference>
<dbReference type="OrthoDB" id="9986966at2759"/>
<feature type="compositionally biased region" description="Polar residues" evidence="1">
    <location>
        <begin position="159"/>
        <end position="179"/>
    </location>
</feature>
<protein>
    <recommendedName>
        <fullName evidence="5">Ricin B lectin domain-containing protein</fullName>
    </recommendedName>
</protein>
<feature type="region of interest" description="Disordered" evidence="1">
    <location>
        <begin position="148"/>
        <end position="200"/>
    </location>
</feature>
<feature type="transmembrane region" description="Helical" evidence="2">
    <location>
        <begin position="211"/>
        <end position="233"/>
    </location>
</feature>
<dbReference type="InterPro" id="IPR035992">
    <property type="entry name" value="Ricin_B-like_lectins"/>
</dbReference>
<keyword evidence="2" id="KW-0472">Membrane</keyword>
<dbReference type="CDD" id="cd00161">
    <property type="entry name" value="beta-trefoil_Ricin-like"/>
    <property type="match status" value="1"/>
</dbReference>
<keyword evidence="2" id="KW-0812">Transmembrane</keyword>
<dbReference type="Proteomes" id="UP000807306">
    <property type="component" value="Unassembled WGS sequence"/>
</dbReference>
<keyword evidence="2" id="KW-1133">Transmembrane helix</keyword>
<name>A0A9P6JJ42_9AGAR</name>
<evidence type="ECO:0000256" key="2">
    <source>
        <dbReference type="SAM" id="Phobius"/>
    </source>
</evidence>
<evidence type="ECO:0000313" key="4">
    <source>
        <dbReference type="Proteomes" id="UP000807306"/>
    </source>
</evidence>
<feature type="compositionally biased region" description="Polar residues" evidence="1">
    <location>
        <begin position="243"/>
        <end position="272"/>
    </location>
</feature>
<evidence type="ECO:0000256" key="1">
    <source>
        <dbReference type="SAM" id="MobiDB-lite"/>
    </source>
</evidence>
<dbReference type="AlphaFoldDB" id="A0A9P6JJ42"/>
<dbReference type="EMBL" id="MU157939">
    <property type="protein sequence ID" value="KAF9522635.1"/>
    <property type="molecule type" value="Genomic_DNA"/>
</dbReference>
<feature type="compositionally biased region" description="Low complexity" evidence="1">
    <location>
        <begin position="191"/>
        <end position="200"/>
    </location>
</feature>
<proteinExistence type="predicted"/>
<comment type="caution">
    <text evidence="3">The sequence shown here is derived from an EMBL/GenBank/DDBJ whole genome shotgun (WGS) entry which is preliminary data.</text>
</comment>
<accession>A0A9P6JJ42</accession>
<gene>
    <name evidence="3" type="ORF">CPB83DRAFT_864200</name>
</gene>
<evidence type="ECO:0008006" key="5">
    <source>
        <dbReference type="Google" id="ProtNLM"/>
    </source>
</evidence>
<reference evidence="3" key="1">
    <citation type="submission" date="2020-11" db="EMBL/GenBank/DDBJ databases">
        <authorList>
            <consortium name="DOE Joint Genome Institute"/>
            <person name="Ahrendt S."/>
            <person name="Riley R."/>
            <person name="Andreopoulos W."/>
            <person name="Labutti K."/>
            <person name="Pangilinan J."/>
            <person name="Ruiz-Duenas F.J."/>
            <person name="Barrasa J.M."/>
            <person name="Sanchez-Garcia M."/>
            <person name="Camarero S."/>
            <person name="Miyauchi S."/>
            <person name="Serrano A."/>
            <person name="Linde D."/>
            <person name="Babiker R."/>
            <person name="Drula E."/>
            <person name="Ayuso-Fernandez I."/>
            <person name="Pacheco R."/>
            <person name="Padilla G."/>
            <person name="Ferreira P."/>
            <person name="Barriuso J."/>
            <person name="Kellner H."/>
            <person name="Castanera R."/>
            <person name="Alfaro M."/>
            <person name="Ramirez L."/>
            <person name="Pisabarro A.G."/>
            <person name="Kuo A."/>
            <person name="Tritt A."/>
            <person name="Lipzen A."/>
            <person name="He G."/>
            <person name="Yan M."/>
            <person name="Ng V."/>
            <person name="Cullen D."/>
            <person name="Martin F."/>
            <person name="Rosso M.-N."/>
            <person name="Henrissat B."/>
            <person name="Hibbett D."/>
            <person name="Martinez A.T."/>
            <person name="Grigoriev I.V."/>
        </authorList>
    </citation>
    <scope>NUCLEOTIDE SEQUENCE</scope>
    <source>
        <strain evidence="3">CBS 506.95</strain>
    </source>
</reference>
<organism evidence="3 4">
    <name type="scientific">Crepidotus variabilis</name>
    <dbReference type="NCBI Taxonomy" id="179855"/>
    <lineage>
        <taxon>Eukaryota</taxon>
        <taxon>Fungi</taxon>
        <taxon>Dikarya</taxon>
        <taxon>Basidiomycota</taxon>
        <taxon>Agaricomycotina</taxon>
        <taxon>Agaricomycetes</taxon>
        <taxon>Agaricomycetidae</taxon>
        <taxon>Agaricales</taxon>
        <taxon>Agaricineae</taxon>
        <taxon>Crepidotaceae</taxon>
        <taxon>Crepidotus</taxon>
    </lineage>
</organism>
<dbReference type="Gene3D" id="1.20.5.510">
    <property type="entry name" value="Single helix bin"/>
    <property type="match status" value="1"/>
</dbReference>
<feature type="region of interest" description="Disordered" evidence="1">
    <location>
        <begin position="242"/>
        <end position="272"/>
    </location>
</feature>
<dbReference type="SUPFAM" id="SSF50370">
    <property type="entry name" value="Ricin B-like lectins"/>
    <property type="match status" value="1"/>
</dbReference>
<keyword evidence="4" id="KW-1185">Reference proteome</keyword>
<evidence type="ECO:0000313" key="3">
    <source>
        <dbReference type="EMBL" id="KAF9522635.1"/>
    </source>
</evidence>
<sequence>MAAPTIGKWYRLTNAYTGAGLALDVVNDAGTSSSGTLQMASAGAFSGQYWQLEYNPASSTSTYALFTQFLGETKRLDVYGDDATKPHLAAGGSYSGQIWTIAAWGDGTFRLSNAFSGSNMFLDVYSDTQIPFLEAAEHSGQHWTFTPLDGQAAAAPSPGATTHVPSTVTSSGASNTSLPNSPPQPAASDHSSPSGAAIIGSSKKSSVNAGAIAGGVIGGLAVLGILVALAFYLRRRRNRAAGVTTNHDPPTSPVSKETYQHNGQDGLASTYQAPVLNNGDGGYFGSRG</sequence>